<sequence length="37" mass="4598">MAVWWSKRTKSYCYEFQYLRKRYTGSGFKRKKDAEKA</sequence>
<organism evidence="1">
    <name type="scientific">marine sediment metagenome</name>
    <dbReference type="NCBI Taxonomy" id="412755"/>
    <lineage>
        <taxon>unclassified sequences</taxon>
        <taxon>metagenomes</taxon>
        <taxon>ecological metagenomes</taxon>
    </lineage>
</organism>
<protein>
    <submittedName>
        <fullName evidence="1">Uncharacterized protein</fullName>
    </submittedName>
</protein>
<name>X0WAB8_9ZZZZ</name>
<feature type="non-terminal residue" evidence="1">
    <location>
        <position position="37"/>
    </location>
</feature>
<gene>
    <name evidence="1" type="ORF">S01H1_60380</name>
</gene>
<accession>X0WAB8</accession>
<comment type="caution">
    <text evidence="1">The sequence shown here is derived from an EMBL/GenBank/DDBJ whole genome shotgun (WGS) entry which is preliminary data.</text>
</comment>
<dbReference type="AlphaFoldDB" id="X0WAB8"/>
<evidence type="ECO:0000313" key="1">
    <source>
        <dbReference type="EMBL" id="GAG20167.1"/>
    </source>
</evidence>
<reference evidence="1" key="1">
    <citation type="journal article" date="2014" name="Front. Microbiol.">
        <title>High frequency of phylogenetically diverse reductive dehalogenase-homologous genes in deep subseafloor sedimentary metagenomes.</title>
        <authorList>
            <person name="Kawai M."/>
            <person name="Futagami T."/>
            <person name="Toyoda A."/>
            <person name="Takaki Y."/>
            <person name="Nishi S."/>
            <person name="Hori S."/>
            <person name="Arai W."/>
            <person name="Tsubouchi T."/>
            <person name="Morono Y."/>
            <person name="Uchiyama I."/>
            <person name="Ito T."/>
            <person name="Fujiyama A."/>
            <person name="Inagaki F."/>
            <person name="Takami H."/>
        </authorList>
    </citation>
    <scope>NUCLEOTIDE SEQUENCE</scope>
    <source>
        <strain evidence="1">Expedition CK06-06</strain>
    </source>
</reference>
<proteinExistence type="predicted"/>
<dbReference type="EMBL" id="BARS01039546">
    <property type="protein sequence ID" value="GAG20167.1"/>
    <property type="molecule type" value="Genomic_DNA"/>
</dbReference>